<comment type="caution">
    <text evidence="1">The sequence shown here is derived from an EMBL/GenBank/DDBJ whole genome shotgun (WGS) entry which is preliminary data.</text>
</comment>
<evidence type="ECO:0000313" key="1">
    <source>
        <dbReference type="EMBL" id="NJC71609.1"/>
    </source>
</evidence>
<dbReference type="InterPro" id="IPR035903">
    <property type="entry name" value="HesB-like_dom_sf"/>
</dbReference>
<sequence>MLAVTDTAAEVIRDLTGQEGIPQGTGLRIATDESAGAFRLSLAPEPLEGDQVLDAAGARLFLDHDAAEMLDDKALDASVDDQGGVQFAVGEQPRSV</sequence>
<dbReference type="EMBL" id="JAATVY010000012">
    <property type="protein sequence ID" value="NJC71609.1"/>
    <property type="molecule type" value="Genomic_DNA"/>
</dbReference>
<organism evidence="1 2">
    <name type="scientific">Planosporangium thailandense</name>
    <dbReference type="NCBI Taxonomy" id="765197"/>
    <lineage>
        <taxon>Bacteria</taxon>
        <taxon>Bacillati</taxon>
        <taxon>Actinomycetota</taxon>
        <taxon>Actinomycetes</taxon>
        <taxon>Micromonosporales</taxon>
        <taxon>Micromonosporaceae</taxon>
        <taxon>Planosporangium</taxon>
    </lineage>
</organism>
<gene>
    <name evidence="1" type="ORF">HC031_18060</name>
</gene>
<protein>
    <submittedName>
        <fullName evidence="1">Adhesin</fullName>
    </submittedName>
</protein>
<dbReference type="SUPFAM" id="SSF89360">
    <property type="entry name" value="HesB-like domain"/>
    <property type="match status" value="1"/>
</dbReference>
<dbReference type="RefSeq" id="WP_167926512.1">
    <property type="nucleotide sequence ID" value="NZ_JAATVY010000012.1"/>
</dbReference>
<keyword evidence="2" id="KW-1185">Reference proteome</keyword>
<name>A0ABX0XZV8_9ACTN</name>
<proteinExistence type="predicted"/>
<accession>A0ABX0XZV8</accession>
<dbReference type="Proteomes" id="UP000722989">
    <property type="component" value="Unassembled WGS sequence"/>
</dbReference>
<evidence type="ECO:0000313" key="2">
    <source>
        <dbReference type="Proteomes" id="UP000722989"/>
    </source>
</evidence>
<reference evidence="1 2" key="1">
    <citation type="submission" date="2020-03" db="EMBL/GenBank/DDBJ databases">
        <title>WGS of the type strain of Planosporangium spp.</title>
        <authorList>
            <person name="Thawai C."/>
        </authorList>
    </citation>
    <scope>NUCLEOTIDE SEQUENCE [LARGE SCALE GENOMIC DNA]</scope>
    <source>
        <strain evidence="1 2">TBRC 5610</strain>
    </source>
</reference>
<dbReference type="Gene3D" id="2.60.300.12">
    <property type="entry name" value="HesB-like domain"/>
    <property type="match status" value="1"/>
</dbReference>